<evidence type="ECO:0000256" key="1">
    <source>
        <dbReference type="ARBA" id="ARBA00004496"/>
    </source>
</evidence>
<gene>
    <name evidence="8" type="ORF">ENP94_06985</name>
    <name evidence="9" type="ORF">ENS16_02635</name>
</gene>
<evidence type="ECO:0000256" key="3">
    <source>
        <dbReference type="ARBA" id="ARBA00022553"/>
    </source>
</evidence>
<dbReference type="InterPro" id="IPR016152">
    <property type="entry name" value="PTrfase/Anion_transptr"/>
</dbReference>
<dbReference type="InterPro" id="IPR051541">
    <property type="entry name" value="PTS_SugarTrans_NitroReg"/>
</dbReference>
<protein>
    <submittedName>
        <fullName evidence="8">PTS sugar transporter subunit IIA</fullName>
    </submittedName>
</protein>
<keyword evidence="2" id="KW-0813">Transport</keyword>
<proteinExistence type="predicted"/>
<dbReference type="CDD" id="cd00211">
    <property type="entry name" value="PTS_IIA_fru"/>
    <property type="match status" value="1"/>
</dbReference>
<evidence type="ECO:0000256" key="2">
    <source>
        <dbReference type="ARBA" id="ARBA00022448"/>
    </source>
</evidence>
<dbReference type="InterPro" id="IPR002178">
    <property type="entry name" value="PTS_EIIA_type-2_dom"/>
</dbReference>
<evidence type="ECO:0000259" key="7">
    <source>
        <dbReference type="PROSITE" id="PS51094"/>
    </source>
</evidence>
<dbReference type="GO" id="GO:0016020">
    <property type="term" value="C:membrane"/>
    <property type="evidence" value="ECO:0007669"/>
    <property type="project" value="InterPro"/>
</dbReference>
<keyword evidence="5" id="KW-0808">Transferase</keyword>
<dbReference type="PROSITE" id="PS00372">
    <property type="entry name" value="PTS_EIIA_TYPE_2_HIS"/>
    <property type="match status" value="1"/>
</dbReference>
<evidence type="ECO:0000313" key="9">
    <source>
        <dbReference type="EMBL" id="HFJ53570.1"/>
    </source>
</evidence>
<dbReference type="PANTHER" id="PTHR47738">
    <property type="entry name" value="PTS SYSTEM FRUCTOSE-LIKE EIIA COMPONENT-RELATED"/>
    <property type="match status" value="1"/>
</dbReference>
<dbReference type="Gene3D" id="3.40.930.10">
    <property type="entry name" value="Mannitol-specific EII, Chain A"/>
    <property type="match status" value="1"/>
</dbReference>
<dbReference type="Pfam" id="PF00359">
    <property type="entry name" value="PTS_EIIA_2"/>
    <property type="match status" value="1"/>
</dbReference>
<keyword evidence="4 8" id="KW-0762">Sugar transport</keyword>
<reference evidence="8" key="1">
    <citation type="journal article" date="2020" name="mSystems">
        <title>Genome- and Community-Level Interaction Insights into Carbon Utilization and Element Cycling Functions of Hydrothermarchaeota in Hydrothermal Sediment.</title>
        <authorList>
            <person name="Zhou Z."/>
            <person name="Liu Y."/>
            <person name="Xu W."/>
            <person name="Pan J."/>
            <person name="Luo Z.H."/>
            <person name="Li M."/>
        </authorList>
    </citation>
    <scope>NUCLEOTIDE SEQUENCE [LARGE SCALE GENOMIC DNA]</scope>
    <source>
        <strain evidence="8">SpSt-265</strain>
        <strain evidence="9">SpSt-465</strain>
    </source>
</reference>
<dbReference type="SUPFAM" id="SSF55804">
    <property type="entry name" value="Phoshotransferase/anion transport protein"/>
    <property type="match status" value="1"/>
</dbReference>
<keyword evidence="6" id="KW-0598">Phosphotransferase system</keyword>
<keyword evidence="3" id="KW-0597">Phosphoprotein</keyword>
<sequence length="154" mass="16876">MPKKVSELLLPAAVILKLNSREKSAVIAELTAPLVTAGLVTSEQEFISAIMRRENLESTGIGFGVAIPHARTNAVREAVIAFGRSETGVDFSSLDGKLSHLIFLIAAPEALKREYIWTLAKLSSLLRREEVRNGLLQAGSVDEVYAIIEQYERL</sequence>
<dbReference type="PANTHER" id="PTHR47738:SF2">
    <property type="entry name" value="PTS SYSTEM FRUCTOSE-LIKE EIIA COMPONENT"/>
    <property type="match status" value="1"/>
</dbReference>
<dbReference type="NCBIfam" id="TIGR00848">
    <property type="entry name" value="fruA"/>
    <property type="match status" value="1"/>
</dbReference>
<dbReference type="AlphaFoldDB" id="A0A7C1T1W7"/>
<comment type="caution">
    <text evidence="8">The sequence shown here is derived from an EMBL/GenBank/DDBJ whole genome shotgun (WGS) entry which is preliminary data.</text>
</comment>
<feature type="domain" description="PTS EIIA type-2" evidence="7">
    <location>
        <begin position="7"/>
        <end position="151"/>
    </location>
</feature>
<comment type="subcellular location">
    <subcellularLocation>
        <location evidence="1">Cytoplasm</location>
    </subcellularLocation>
</comment>
<evidence type="ECO:0000313" key="8">
    <source>
        <dbReference type="EMBL" id="HEA87731.1"/>
    </source>
</evidence>
<evidence type="ECO:0000256" key="5">
    <source>
        <dbReference type="ARBA" id="ARBA00022679"/>
    </source>
</evidence>
<evidence type="ECO:0000256" key="4">
    <source>
        <dbReference type="ARBA" id="ARBA00022597"/>
    </source>
</evidence>
<evidence type="ECO:0000256" key="6">
    <source>
        <dbReference type="ARBA" id="ARBA00022683"/>
    </source>
</evidence>
<dbReference type="FunFam" id="3.40.930.10:FF:000009">
    <property type="entry name" value="PTS system, fructose specific IIABC component"/>
    <property type="match status" value="1"/>
</dbReference>
<dbReference type="GO" id="GO:0005737">
    <property type="term" value="C:cytoplasm"/>
    <property type="evidence" value="ECO:0007669"/>
    <property type="project" value="UniProtKB-SubCell"/>
</dbReference>
<dbReference type="EMBL" id="DSLG01000008">
    <property type="protein sequence ID" value="HEA87731.1"/>
    <property type="molecule type" value="Genomic_DNA"/>
</dbReference>
<dbReference type="InterPro" id="IPR004715">
    <property type="entry name" value="PTS_IIA_fruc"/>
</dbReference>
<organism evidence="8">
    <name type="scientific">candidate division WOR-3 bacterium</name>
    <dbReference type="NCBI Taxonomy" id="2052148"/>
    <lineage>
        <taxon>Bacteria</taxon>
        <taxon>Bacteria division WOR-3</taxon>
    </lineage>
</organism>
<dbReference type="PROSITE" id="PS51094">
    <property type="entry name" value="PTS_EIIA_TYPE_2"/>
    <property type="match status" value="1"/>
</dbReference>
<name>A0A7C1T1W7_UNCW3</name>
<dbReference type="GO" id="GO:0008982">
    <property type="term" value="F:protein-N(PI)-phosphohistidine-sugar phosphotransferase activity"/>
    <property type="evidence" value="ECO:0007669"/>
    <property type="project" value="InterPro"/>
</dbReference>
<accession>A0A7C1T1W7</accession>
<dbReference type="EMBL" id="DSTU01000004">
    <property type="protein sequence ID" value="HFJ53570.1"/>
    <property type="molecule type" value="Genomic_DNA"/>
</dbReference>
<dbReference type="GO" id="GO:0009401">
    <property type="term" value="P:phosphoenolpyruvate-dependent sugar phosphotransferase system"/>
    <property type="evidence" value="ECO:0007669"/>
    <property type="project" value="UniProtKB-KW"/>
</dbReference>